<name>A0A1C6S891_9ACTN</name>
<sequence length="369" mass="42032">MAVNLAKTDAFTVQAPNGVLWTRKPGGRSSAGDLLRELADLVKDHIEREWDWWEDGRRDKEHERQWAVLAEWDNGAKDPPGFDPDAAATACMEDFDRRMEEQRRERKALAAERYDKERESMRLRMLAVEADAAFFGHVLERPATTVQRDKAEQRMEQQRAVAVTMREQLGDPEAVVDRYGFFPEQRREMNLSSHMSVWRHPMLRGLHESKQRKRFNALLAMRPVNSAAMCSECQAPSHWHSYALSLCLFRGQPEPGSQAETIARLMPGWWDRCFACTAYQIEHVWGASSALPDFDGEQWAAMLPPTLKAIFAPDPPKPRQPVVRPKPLAVIKAGAIEEVMAKLAEAKAQFPDAVVRSGRHGSWELWPPA</sequence>
<evidence type="ECO:0000313" key="3">
    <source>
        <dbReference type="Proteomes" id="UP000199413"/>
    </source>
</evidence>
<gene>
    <name evidence="2" type="ORF">GA0070624_3162</name>
</gene>
<feature type="coiled-coil region" evidence="1">
    <location>
        <begin position="92"/>
        <end position="119"/>
    </location>
</feature>
<keyword evidence="1" id="KW-0175">Coiled coil</keyword>
<reference evidence="3" key="1">
    <citation type="submission" date="2016-06" db="EMBL/GenBank/DDBJ databases">
        <authorList>
            <person name="Varghese N."/>
            <person name="Submissions Spin"/>
        </authorList>
    </citation>
    <scope>NUCLEOTIDE SEQUENCE [LARGE SCALE GENOMIC DNA]</scope>
    <source>
        <strain evidence="3">DSM 45431</strain>
    </source>
</reference>
<keyword evidence="3" id="KW-1185">Reference proteome</keyword>
<accession>A0A1C6S891</accession>
<evidence type="ECO:0000313" key="2">
    <source>
        <dbReference type="EMBL" id="SCL25714.1"/>
    </source>
</evidence>
<organism evidence="2 3">
    <name type="scientific">Micromonospora rhizosphaerae</name>
    <dbReference type="NCBI Taxonomy" id="568872"/>
    <lineage>
        <taxon>Bacteria</taxon>
        <taxon>Bacillati</taxon>
        <taxon>Actinomycetota</taxon>
        <taxon>Actinomycetes</taxon>
        <taxon>Micromonosporales</taxon>
        <taxon>Micromonosporaceae</taxon>
        <taxon>Micromonospora</taxon>
    </lineage>
</organism>
<dbReference type="AlphaFoldDB" id="A0A1C6S891"/>
<dbReference type="EMBL" id="FMHV01000002">
    <property type="protein sequence ID" value="SCL25714.1"/>
    <property type="molecule type" value="Genomic_DNA"/>
</dbReference>
<protein>
    <submittedName>
        <fullName evidence="2">Uncharacterized protein</fullName>
    </submittedName>
</protein>
<evidence type="ECO:0000256" key="1">
    <source>
        <dbReference type="SAM" id="Coils"/>
    </source>
</evidence>
<dbReference type="Proteomes" id="UP000199413">
    <property type="component" value="Unassembled WGS sequence"/>
</dbReference>
<proteinExistence type="predicted"/>